<dbReference type="Proteomes" id="UP000183487">
    <property type="component" value="Unassembled WGS sequence"/>
</dbReference>
<reference evidence="3" key="1">
    <citation type="submission" date="2016-10" db="EMBL/GenBank/DDBJ databases">
        <authorList>
            <person name="Varghese N."/>
        </authorList>
    </citation>
    <scope>NUCLEOTIDE SEQUENCE [LARGE SCALE GENOMIC DNA]</scope>
    <source>
        <strain evidence="3">GAS106B</strain>
    </source>
</reference>
<gene>
    <name evidence="2" type="ORF">SAMN05443245_1401</name>
</gene>
<proteinExistence type="predicted"/>
<evidence type="ECO:0000313" key="2">
    <source>
        <dbReference type="EMBL" id="SDQ44483.1"/>
    </source>
</evidence>
<evidence type="ECO:0000256" key="1">
    <source>
        <dbReference type="SAM" id="MobiDB-lite"/>
    </source>
</evidence>
<organism evidence="2 3">
    <name type="scientific">Paraburkholderia fungorum</name>
    <dbReference type="NCBI Taxonomy" id="134537"/>
    <lineage>
        <taxon>Bacteria</taxon>
        <taxon>Pseudomonadati</taxon>
        <taxon>Pseudomonadota</taxon>
        <taxon>Betaproteobacteria</taxon>
        <taxon>Burkholderiales</taxon>
        <taxon>Burkholderiaceae</taxon>
        <taxon>Paraburkholderia</taxon>
    </lineage>
</organism>
<evidence type="ECO:0000313" key="3">
    <source>
        <dbReference type="Proteomes" id="UP000183487"/>
    </source>
</evidence>
<protein>
    <submittedName>
        <fullName evidence="2">Uncharacterized protein</fullName>
    </submittedName>
</protein>
<dbReference type="EMBL" id="FNKP01000001">
    <property type="protein sequence ID" value="SDQ44483.1"/>
    <property type="molecule type" value="Genomic_DNA"/>
</dbReference>
<name>A0A1H1AXW5_9BURK</name>
<dbReference type="AlphaFoldDB" id="A0A1H1AXW5"/>
<sequence length="68" mass="7588">MSGAYDVGLTTNASFPRVSPGQSNSILQWQPQRFRENRQATSTTPRAAPRLRRSSVPMHTSEMAARQL</sequence>
<feature type="region of interest" description="Disordered" evidence="1">
    <location>
        <begin position="1"/>
        <end position="68"/>
    </location>
</feature>
<feature type="compositionally biased region" description="Polar residues" evidence="1">
    <location>
        <begin position="9"/>
        <end position="31"/>
    </location>
</feature>
<accession>A0A1H1AXW5</accession>
<keyword evidence="3" id="KW-1185">Reference proteome</keyword>